<protein>
    <submittedName>
        <fullName evidence="2">Uncharacterized protein</fullName>
    </submittedName>
</protein>
<evidence type="ECO:0000313" key="1">
    <source>
        <dbReference type="Proteomes" id="UP000887580"/>
    </source>
</evidence>
<dbReference type="Proteomes" id="UP000887580">
    <property type="component" value="Unplaced"/>
</dbReference>
<sequence length="255" mass="30126">MNILLCHISILLGLLCLTWGSPTPKMCASFAKFAARWNPLPETLLAWTRDNCDKIQPRPKEMSCTDIQKFVSDCNYGNGGPKATQEDLKVSNRQLTDEYYARTYGRYNRPDVLPRFTYWDRSVVRNYGQYGNWYYPNYYPNVFINDFDGRYDSLRRLQQEYSWNSGSNFPYNRADNIVNMALQQTSLPTCLHDLFFCVRQQNLAKAQALAQRRAEQEEAERERLKGRREEEEFRRRHRNKRSVININNIIGVKTF</sequence>
<proteinExistence type="predicted"/>
<reference evidence="2" key="1">
    <citation type="submission" date="2022-11" db="UniProtKB">
        <authorList>
            <consortium name="WormBaseParasite"/>
        </authorList>
    </citation>
    <scope>IDENTIFICATION</scope>
</reference>
<evidence type="ECO:0000313" key="2">
    <source>
        <dbReference type="WBParaSite" id="PS1159_v2.g5578.t1"/>
    </source>
</evidence>
<name>A0AC35GJ48_9BILA</name>
<dbReference type="WBParaSite" id="PS1159_v2.g5578.t1">
    <property type="protein sequence ID" value="PS1159_v2.g5578.t1"/>
    <property type="gene ID" value="PS1159_v2.g5578"/>
</dbReference>
<accession>A0AC35GJ48</accession>
<organism evidence="1 2">
    <name type="scientific">Panagrolaimus sp. PS1159</name>
    <dbReference type="NCBI Taxonomy" id="55785"/>
    <lineage>
        <taxon>Eukaryota</taxon>
        <taxon>Metazoa</taxon>
        <taxon>Ecdysozoa</taxon>
        <taxon>Nematoda</taxon>
        <taxon>Chromadorea</taxon>
        <taxon>Rhabditida</taxon>
        <taxon>Tylenchina</taxon>
        <taxon>Panagrolaimomorpha</taxon>
        <taxon>Panagrolaimoidea</taxon>
        <taxon>Panagrolaimidae</taxon>
        <taxon>Panagrolaimus</taxon>
    </lineage>
</organism>